<evidence type="ECO:0000313" key="2">
    <source>
        <dbReference type="EMBL" id="BAT92766.1"/>
    </source>
</evidence>
<dbReference type="PROSITE" id="PS51257">
    <property type="entry name" value="PROKAR_LIPOPROTEIN"/>
    <property type="match status" value="1"/>
</dbReference>
<evidence type="ECO:0000313" key="3">
    <source>
        <dbReference type="Proteomes" id="UP000291084"/>
    </source>
</evidence>
<protein>
    <submittedName>
        <fullName evidence="2">Uncharacterized protein</fullName>
    </submittedName>
</protein>
<reference evidence="2 3" key="1">
    <citation type="journal article" date="2015" name="Sci. Rep.">
        <title>The power of single molecule real-time sequencing technology in the de novo assembly of a eukaryotic genome.</title>
        <authorList>
            <person name="Sakai H."/>
            <person name="Naito K."/>
            <person name="Ogiso-Tanaka E."/>
            <person name="Takahashi Y."/>
            <person name="Iseki K."/>
            <person name="Muto C."/>
            <person name="Satou K."/>
            <person name="Teruya K."/>
            <person name="Shiroma A."/>
            <person name="Shimoji M."/>
            <person name="Hirano T."/>
            <person name="Itoh T."/>
            <person name="Kaga A."/>
            <person name="Tomooka N."/>
        </authorList>
    </citation>
    <scope>NUCLEOTIDE SEQUENCE [LARGE SCALE GENOMIC DNA]</scope>
    <source>
        <strain evidence="3">cv. Shumari</strain>
    </source>
</reference>
<proteinExistence type="predicted"/>
<dbReference type="EMBL" id="AP015040">
    <property type="protein sequence ID" value="BAT92766.1"/>
    <property type="molecule type" value="Genomic_DNA"/>
</dbReference>
<sequence>MSVRSKNLSSVFLTTMLFIVLNSVPLLASPATISCTYVWATWQGFLYVLNSLVRTFVCNKHWSQALEWLFNFIMCCCVFACP</sequence>
<dbReference type="Proteomes" id="UP000291084">
    <property type="component" value="Chromosome 7"/>
</dbReference>
<keyword evidence="3" id="KW-1185">Reference proteome</keyword>
<keyword evidence="1" id="KW-0732">Signal</keyword>
<evidence type="ECO:0000256" key="1">
    <source>
        <dbReference type="SAM" id="SignalP"/>
    </source>
</evidence>
<accession>A0A0S3SJ03</accession>
<feature type="chain" id="PRO_5006618161" evidence="1">
    <location>
        <begin position="29"/>
        <end position="82"/>
    </location>
</feature>
<dbReference type="AlphaFoldDB" id="A0A0S3SJ03"/>
<organism evidence="2 3">
    <name type="scientific">Vigna angularis var. angularis</name>
    <dbReference type="NCBI Taxonomy" id="157739"/>
    <lineage>
        <taxon>Eukaryota</taxon>
        <taxon>Viridiplantae</taxon>
        <taxon>Streptophyta</taxon>
        <taxon>Embryophyta</taxon>
        <taxon>Tracheophyta</taxon>
        <taxon>Spermatophyta</taxon>
        <taxon>Magnoliopsida</taxon>
        <taxon>eudicotyledons</taxon>
        <taxon>Gunneridae</taxon>
        <taxon>Pentapetalae</taxon>
        <taxon>rosids</taxon>
        <taxon>fabids</taxon>
        <taxon>Fabales</taxon>
        <taxon>Fabaceae</taxon>
        <taxon>Papilionoideae</taxon>
        <taxon>50 kb inversion clade</taxon>
        <taxon>NPAAA clade</taxon>
        <taxon>indigoferoid/millettioid clade</taxon>
        <taxon>Phaseoleae</taxon>
        <taxon>Vigna</taxon>
    </lineage>
</organism>
<gene>
    <name evidence="2" type="primary">Vigan.07G160000</name>
    <name evidence="2" type="ORF">VIGAN_07160000</name>
</gene>
<feature type="signal peptide" evidence="1">
    <location>
        <begin position="1"/>
        <end position="28"/>
    </location>
</feature>
<name>A0A0S3SJ03_PHAAN</name>